<protein>
    <submittedName>
        <fullName evidence="2">Uncharacterized protein</fullName>
    </submittedName>
</protein>
<evidence type="ECO:0000256" key="1">
    <source>
        <dbReference type="SAM" id="SignalP"/>
    </source>
</evidence>
<gene>
    <name evidence="2" type="ORF">EDD36DRAFT_105601</name>
</gene>
<evidence type="ECO:0000313" key="3">
    <source>
        <dbReference type="Proteomes" id="UP001203852"/>
    </source>
</evidence>
<keyword evidence="1" id="KW-0732">Signal</keyword>
<name>A0AAN6DMN1_9EURO</name>
<feature type="signal peptide" evidence="1">
    <location>
        <begin position="1"/>
        <end position="22"/>
    </location>
</feature>
<sequence>MIATSTILLFHIIFWMCTPMSSWSRFSASTDAQDWIGADGFIVPQQQPEIRGSTRSWSTVYADCFFRNAAVIVSYASTKRAKIACRDWSENQSVEVGKAADPCHVANGFARGYCSFEKNGVGILKGEETH</sequence>
<keyword evidence="3" id="KW-1185">Reference proteome</keyword>
<proteinExistence type="predicted"/>
<dbReference type="AlphaFoldDB" id="A0AAN6DMN1"/>
<organism evidence="2 3">
    <name type="scientific">Exophiala viscosa</name>
    <dbReference type="NCBI Taxonomy" id="2486360"/>
    <lineage>
        <taxon>Eukaryota</taxon>
        <taxon>Fungi</taxon>
        <taxon>Dikarya</taxon>
        <taxon>Ascomycota</taxon>
        <taxon>Pezizomycotina</taxon>
        <taxon>Eurotiomycetes</taxon>
        <taxon>Chaetothyriomycetidae</taxon>
        <taxon>Chaetothyriales</taxon>
        <taxon>Herpotrichiellaceae</taxon>
        <taxon>Exophiala</taxon>
    </lineage>
</organism>
<evidence type="ECO:0000313" key="2">
    <source>
        <dbReference type="EMBL" id="KAI1608118.1"/>
    </source>
</evidence>
<dbReference type="EMBL" id="MU404364">
    <property type="protein sequence ID" value="KAI1608118.1"/>
    <property type="molecule type" value="Genomic_DNA"/>
</dbReference>
<accession>A0AAN6DMN1</accession>
<comment type="caution">
    <text evidence="2">The sequence shown here is derived from an EMBL/GenBank/DDBJ whole genome shotgun (WGS) entry which is preliminary data.</text>
</comment>
<dbReference type="Proteomes" id="UP001203852">
    <property type="component" value="Unassembled WGS sequence"/>
</dbReference>
<reference evidence="2" key="1">
    <citation type="journal article" date="2022" name="bioRxiv">
        <title>Deciphering the potential niche of two novel black yeast fungi from a biological soil crust based on their genomes, phenotypes, and melanin regulation.</title>
        <authorList>
            <consortium name="DOE Joint Genome Institute"/>
            <person name="Carr E.C."/>
            <person name="Barton Q."/>
            <person name="Grambo S."/>
            <person name="Sullivan M."/>
            <person name="Renfro C.M."/>
            <person name="Kuo A."/>
            <person name="Pangilinan J."/>
            <person name="Lipzen A."/>
            <person name="Keymanesh K."/>
            <person name="Savage E."/>
            <person name="Barry K."/>
            <person name="Grigoriev I.V."/>
            <person name="Riekhof W.R."/>
            <person name="Harris S.S."/>
        </authorList>
    </citation>
    <scope>NUCLEOTIDE SEQUENCE</scope>
    <source>
        <strain evidence="2">JF 03-4F</strain>
    </source>
</reference>
<feature type="chain" id="PRO_5042835442" evidence="1">
    <location>
        <begin position="23"/>
        <end position="130"/>
    </location>
</feature>